<reference evidence="15 16" key="1">
    <citation type="journal article" date="2021" name="Commun. Biol.">
        <title>The genome of Shorea leprosula (Dipterocarpaceae) highlights the ecological relevance of drought in aseasonal tropical rainforests.</title>
        <authorList>
            <person name="Ng K.K.S."/>
            <person name="Kobayashi M.J."/>
            <person name="Fawcett J.A."/>
            <person name="Hatakeyama M."/>
            <person name="Paape T."/>
            <person name="Ng C.H."/>
            <person name="Ang C.C."/>
            <person name="Tnah L.H."/>
            <person name="Lee C.T."/>
            <person name="Nishiyama T."/>
            <person name="Sese J."/>
            <person name="O'Brien M.J."/>
            <person name="Copetti D."/>
            <person name="Mohd Noor M.I."/>
            <person name="Ong R.C."/>
            <person name="Putra M."/>
            <person name="Sireger I.Z."/>
            <person name="Indrioko S."/>
            <person name="Kosugi Y."/>
            <person name="Izuno A."/>
            <person name="Isagi Y."/>
            <person name="Lee S.L."/>
            <person name="Shimizu K.K."/>
        </authorList>
    </citation>
    <scope>NUCLEOTIDE SEQUENCE [LARGE SCALE GENOMIC DNA]</scope>
    <source>
        <strain evidence="15">214</strain>
    </source>
</reference>
<sequence>MENGKLCNEDDEFVAVEMKEEVSKEMKSWFVGVMKMDKLGWDQFKLWALGIITMMILFWVFALQLARMRMGPTPIKYDNNQPNSQDLFPPPRLYKNQGYLMVSSNGGLNQMRSGICDMVTIARYLNVTLVIPKLDKTSFWNDHSEFQDIFDMNYFIQSLRDEVRIVKKLPPRLKKKVERDSLYSMPPASWSNMSYYYNRVLPRFIKYQVVHFSKTDSRLANNGIPDEVQKLRCRVNYDALRFTAPIQRVAQKIMALLRENGPFVVLHLRYEMDMLAFSGCTEGCNEQEVAELTNLRYRIPWWKEKEIDPKQKREAGLCPMTPEETALTLRAFNINPNIQIYIAAGDIYGGEKKLAGLRAFYPNLVKKETLLARTSELKPFQNHSNQMAALDYLVSLYSDIFMATYGGNMAKVVEGHRRYLGYKVTISLDRLMVVTLIDQYKNGTLSWKEFAESMKAAHANRMGGPIDRVRIPGRPKEEDYFYTNPQECLP</sequence>
<dbReference type="AlphaFoldDB" id="A0AAV5L3I5"/>
<proteinExistence type="inferred from homology"/>
<evidence type="ECO:0000256" key="2">
    <source>
        <dbReference type="ARBA" id="ARBA00004881"/>
    </source>
</evidence>
<evidence type="ECO:0000256" key="5">
    <source>
        <dbReference type="ARBA" id="ARBA00022679"/>
    </source>
</evidence>
<evidence type="ECO:0000256" key="14">
    <source>
        <dbReference type="SAM" id="Phobius"/>
    </source>
</evidence>
<accession>A0AAV5L3I5</accession>
<keyword evidence="12" id="KW-0119">Carbohydrate metabolism</keyword>
<evidence type="ECO:0000256" key="7">
    <source>
        <dbReference type="ARBA" id="ARBA00022968"/>
    </source>
</evidence>
<evidence type="ECO:0000256" key="12">
    <source>
        <dbReference type="ARBA" id="ARBA00023277"/>
    </source>
</evidence>
<dbReference type="Proteomes" id="UP001054252">
    <property type="component" value="Unassembled WGS sequence"/>
</dbReference>
<comment type="subcellular location">
    <subcellularLocation>
        <location evidence="1">Membrane</location>
        <topology evidence="1">Single-pass type II membrane protein</topology>
    </subcellularLocation>
</comment>
<evidence type="ECO:0000256" key="10">
    <source>
        <dbReference type="ARBA" id="ARBA00023180"/>
    </source>
</evidence>
<evidence type="ECO:0000256" key="3">
    <source>
        <dbReference type="ARBA" id="ARBA00007737"/>
    </source>
</evidence>
<protein>
    <recommendedName>
        <fullName evidence="13">O-fucosyltransferase family protein</fullName>
    </recommendedName>
</protein>
<dbReference type="PANTHER" id="PTHR31741:SF45">
    <property type="entry name" value="O-FUCOSYLTRANSFERASE FAMILY PROTEIN"/>
    <property type="match status" value="1"/>
</dbReference>
<keyword evidence="10" id="KW-0325">Glycoprotein</keyword>
<evidence type="ECO:0000313" key="15">
    <source>
        <dbReference type="EMBL" id="GKV31816.1"/>
    </source>
</evidence>
<dbReference type="FunFam" id="3.40.50.11350:FF:000011">
    <property type="entry name" value="O-fucosyltransferase 28"/>
    <property type="match status" value="1"/>
</dbReference>
<comment type="caution">
    <text evidence="15">The sequence shown here is derived from an EMBL/GenBank/DDBJ whole genome shotgun (WGS) entry which is preliminary data.</text>
</comment>
<evidence type="ECO:0000256" key="4">
    <source>
        <dbReference type="ARBA" id="ARBA00022676"/>
    </source>
</evidence>
<dbReference type="PANTHER" id="PTHR31741">
    <property type="entry name" value="OS02G0726500 PROTEIN-RELATED"/>
    <property type="match status" value="1"/>
</dbReference>
<evidence type="ECO:0000313" key="16">
    <source>
        <dbReference type="Proteomes" id="UP001054252"/>
    </source>
</evidence>
<dbReference type="GO" id="GO:0016757">
    <property type="term" value="F:glycosyltransferase activity"/>
    <property type="evidence" value="ECO:0007669"/>
    <property type="project" value="UniProtKB-KW"/>
</dbReference>
<dbReference type="GO" id="GO:0005737">
    <property type="term" value="C:cytoplasm"/>
    <property type="evidence" value="ECO:0007669"/>
    <property type="project" value="TreeGrafter"/>
</dbReference>
<keyword evidence="5" id="KW-0808">Transferase</keyword>
<dbReference type="PIRSF" id="PIRSF009360">
    <property type="entry name" value="UCP009360"/>
    <property type="match status" value="1"/>
</dbReference>
<evidence type="ECO:0000256" key="8">
    <source>
        <dbReference type="ARBA" id="ARBA00022989"/>
    </source>
</evidence>
<keyword evidence="8 14" id="KW-1133">Transmembrane helix</keyword>
<keyword evidence="6 14" id="KW-0812">Transmembrane</keyword>
<keyword evidence="9 14" id="KW-0472">Membrane</keyword>
<dbReference type="EMBL" id="BPVZ01000093">
    <property type="protein sequence ID" value="GKV31816.1"/>
    <property type="molecule type" value="Genomic_DNA"/>
</dbReference>
<evidence type="ECO:0000256" key="1">
    <source>
        <dbReference type="ARBA" id="ARBA00004606"/>
    </source>
</evidence>
<dbReference type="GO" id="GO:0016020">
    <property type="term" value="C:membrane"/>
    <property type="evidence" value="ECO:0007669"/>
    <property type="project" value="UniProtKB-SubCell"/>
</dbReference>
<name>A0AAV5L3I5_9ROSI</name>
<dbReference type="GO" id="GO:0006004">
    <property type="term" value="P:fucose metabolic process"/>
    <property type="evidence" value="ECO:0007669"/>
    <property type="project" value="UniProtKB-KW"/>
</dbReference>
<keyword evidence="16" id="KW-1185">Reference proteome</keyword>
<keyword evidence="7" id="KW-0735">Signal-anchor</keyword>
<dbReference type="CDD" id="cd11299">
    <property type="entry name" value="O-FucT_plant"/>
    <property type="match status" value="1"/>
</dbReference>
<keyword evidence="11" id="KW-0294">Fucose metabolism</keyword>
<feature type="transmembrane region" description="Helical" evidence="14">
    <location>
        <begin position="46"/>
        <end position="66"/>
    </location>
</feature>
<keyword evidence="4" id="KW-0328">Glycosyltransferase</keyword>
<evidence type="ECO:0000256" key="13">
    <source>
        <dbReference type="ARBA" id="ARBA00030350"/>
    </source>
</evidence>
<organism evidence="15 16">
    <name type="scientific">Rubroshorea leprosula</name>
    <dbReference type="NCBI Taxonomy" id="152421"/>
    <lineage>
        <taxon>Eukaryota</taxon>
        <taxon>Viridiplantae</taxon>
        <taxon>Streptophyta</taxon>
        <taxon>Embryophyta</taxon>
        <taxon>Tracheophyta</taxon>
        <taxon>Spermatophyta</taxon>
        <taxon>Magnoliopsida</taxon>
        <taxon>eudicotyledons</taxon>
        <taxon>Gunneridae</taxon>
        <taxon>Pentapetalae</taxon>
        <taxon>rosids</taxon>
        <taxon>malvids</taxon>
        <taxon>Malvales</taxon>
        <taxon>Dipterocarpaceae</taxon>
        <taxon>Rubroshorea</taxon>
    </lineage>
</organism>
<gene>
    <name evidence="15" type="ORF">SLEP1_g40480</name>
</gene>
<comment type="pathway">
    <text evidence="2">Glycan metabolism.</text>
</comment>
<dbReference type="InterPro" id="IPR024709">
    <property type="entry name" value="FucosylTrfase_pln"/>
</dbReference>
<evidence type="ECO:0000256" key="9">
    <source>
        <dbReference type="ARBA" id="ARBA00023136"/>
    </source>
</evidence>
<dbReference type="InterPro" id="IPR019378">
    <property type="entry name" value="GDP-Fuc_O-FucTrfase"/>
</dbReference>
<evidence type="ECO:0000256" key="6">
    <source>
        <dbReference type="ARBA" id="ARBA00022692"/>
    </source>
</evidence>
<evidence type="ECO:0000256" key="11">
    <source>
        <dbReference type="ARBA" id="ARBA00023253"/>
    </source>
</evidence>
<comment type="similarity">
    <text evidence="3">Belongs to the glycosyltransferase GT106 family.</text>
</comment>
<dbReference type="Pfam" id="PF10250">
    <property type="entry name" value="O-FucT"/>
    <property type="match status" value="1"/>
</dbReference>